<feature type="region of interest" description="Disordered" evidence="4">
    <location>
        <begin position="1"/>
        <end position="37"/>
    </location>
</feature>
<evidence type="ECO:0000313" key="6">
    <source>
        <dbReference type="Proteomes" id="UP001365128"/>
    </source>
</evidence>
<accession>A0ABR1LS64</accession>
<name>A0ABR1LS64_9PEZI</name>
<keyword evidence="2" id="KW-0689">Ribosomal protein</keyword>
<dbReference type="Proteomes" id="UP001365128">
    <property type="component" value="Unassembled WGS sequence"/>
</dbReference>
<comment type="similarity">
    <text evidence="1">Belongs to the universal ribosomal protein uS13 family.</text>
</comment>
<evidence type="ECO:0000256" key="1">
    <source>
        <dbReference type="ARBA" id="ARBA00008080"/>
    </source>
</evidence>
<feature type="compositionally biased region" description="Low complexity" evidence="4">
    <location>
        <begin position="28"/>
        <end position="37"/>
    </location>
</feature>
<dbReference type="PANTHER" id="PTHR10871:SF1">
    <property type="entry name" value="SMALL RIBOSOMAL SUBUNIT PROTEIN US13M"/>
    <property type="match status" value="1"/>
</dbReference>
<dbReference type="Gene3D" id="1.10.8.50">
    <property type="match status" value="1"/>
</dbReference>
<dbReference type="SUPFAM" id="SSF46946">
    <property type="entry name" value="S13-like H2TH domain"/>
    <property type="match status" value="1"/>
</dbReference>
<dbReference type="InterPro" id="IPR010979">
    <property type="entry name" value="Ribosomal_uS13-like_H2TH"/>
</dbReference>
<evidence type="ECO:0000313" key="5">
    <source>
        <dbReference type="EMBL" id="KAK7538017.1"/>
    </source>
</evidence>
<evidence type="ECO:0000256" key="4">
    <source>
        <dbReference type="SAM" id="MobiDB-lite"/>
    </source>
</evidence>
<dbReference type="Gene3D" id="4.10.910.10">
    <property type="entry name" value="30s ribosomal protein s13, domain 2"/>
    <property type="match status" value="1"/>
</dbReference>
<dbReference type="InterPro" id="IPR001892">
    <property type="entry name" value="Ribosomal_uS13"/>
</dbReference>
<organism evidence="5 6">
    <name type="scientific">Phyllosticta citricarpa</name>
    <dbReference type="NCBI Taxonomy" id="55181"/>
    <lineage>
        <taxon>Eukaryota</taxon>
        <taxon>Fungi</taxon>
        <taxon>Dikarya</taxon>
        <taxon>Ascomycota</taxon>
        <taxon>Pezizomycotina</taxon>
        <taxon>Dothideomycetes</taxon>
        <taxon>Dothideomycetes incertae sedis</taxon>
        <taxon>Botryosphaeriales</taxon>
        <taxon>Phyllostictaceae</taxon>
        <taxon>Phyllosticta</taxon>
    </lineage>
</organism>
<feature type="compositionally biased region" description="Polar residues" evidence="4">
    <location>
        <begin position="139"/>
        <end position="150"/>
    </location>
</feature>
<feature type="region of interest" description="Disordered" evidence="4">
    <location>
        <begin position="138"/>
        <end position="159"/>
    </location>
</feature>
<reference evidence="5 6" key="1">
    <citation type="submission" date="2024-04" db="EMBL/GenBank/DDBJ databases">
        <title>Phyllosticta paracitricarpa is synonymous to the EU quarantine fungus P. citricarpa based on phylogenomic analyses.</title>
        <authorList>
            <consortium name="Lawrence Berkeley National Laboratory"/>
            <person name="Van Ingen-Buijs V.A."/>
            <person name="Van Westerhoven A.C."/>
            <person name="Haridas S."/>
            <person name="Skiadas P."/>
            <person name="Martin F."/>
            <person name="Groenewald J.Z."/>
            <person name="Crous P.W."/>
            <person name="Seidl M.F."/>
        </authorList>
    </citation>
    <scope>NUCLEOTIDE SEQUENCE [LARGE SCALE GENOMIC DNA]</scope>
    <source>
        <strain evidence="5 6">CBS 122670</strain>
    </source>
</reference>
<evidence type="ECO:0008006" key="7">
    <source>
        <dbReference type="Google" id="ProtNLM"/>
    </source>
</evidence>
<dbReference type="PROSITE" id="PS50159">
    <property type="entry name" value="RIBOSOMAL_S13_2"/>
    <property type="match status" value="1"/>
</dbReference>
<dbReference type="InterPro" id="IPR027437">
    <property type="entry name" value="Rbsml_uS13_C"/>
</dbReference>
<dbReference type="InterPro" id="IPR018269">
    <property type="entry name" value="Ribosomal_uS13_CS"/>
</dbReference>
<dbReference type="PROSITE" id="PS00646">
    <property type="entry name" value="RIBOSOMAL_S13_1"/>
    <property type="match status" value="1"/>
</dbReference>
<dbReference type="EMBL" id="JBBPDW010000031">
    <property type="protein sequence ID" value="KAK7538017.1"/>
    <property type="molecule type" value="Genomic_DNA"/>
</dbReference>
<keyword evidence="6" id="KW-1185">Reference proteome</keyword>
<gene>
    <name evidence="5" type="ORF">IWX46DRAFT_643133</name>
</gene>
<evidence type="ECO:0000256" key="2">
    <source>
        <dbReference type="ARBA" id="ARBA00022980"/>
    </source>
</evidence>
<comment type="caution">
    <text evidence="5">The sequence shown here is derived from an EMBL/GenBank/DDBJ whole genome shotgun (WGS) entry which is preliminary data.</text>
</comment>
<protein>
    <recommendedName>
        <fullName evidence="7">Ribosomal protein S13</fullName>
    </recommendedName>
</protein>
<dbReference type="PANTHER" id="PTHR10871">
    <property type="entry name" value="30S RIBOSOMAL PROTEIN S13/40S RIBOSOMAL PROTEIN S18"/>
    <property type="match status" value="1"/>
</dbReference>
<evidence type="ECO:0000256" key="3">
    <source>
        <dbReference type="ARBA" id="ARBA00023274"/>
    </source>
</evidence>
<dbReference type="Pfam" id="PF00416">
    <property type="entry name" value="Ribosomal_S13"/>
    <property type="match status" value="1"/>
</dbReference>
<sequence>MSSGRSDALETPKGPGLPVRGALETTHRTSNTSTPSSSPAMVFIFGNSFEPIVLVKKTLESFYGIGPQVSRQIMARFSLHQTMKVKELSNQQVLDLNAYLSTLKIENDLRRQMQENIQRLRDIGTYRGRRHAMGLPVRGQNTRSQIQTSRRLNRVDRKA</sequence>
<proteinExistence type="inferred from homology"/>
<keyword evidence="3" id="KW-0687">Ribonucleoprotein</keyword>